<feature type="domain" description="Nitrogenase/oxidoreductase component 1" evidence="17">
    <location>
        <begin position="62"/>
        <end position="464"/>
    </location>
</feature>
<keyword evidence="9" id="KW-0067">ATP-binding</keyword>
<name>A0A098M8J6_9BACL</name>
<dbReference type="eggNOG" id="COG2710">
    <property type="taxonomic scope" value="Bacteria"/>
</dbReference>
<dbReference type="CDD" id="cd01976">
    <property type="entry name" value="Nitrogenase_MoFe_alpha"/>
    <property type="match status" value="1"/>
</dbReference>
<dbReference type="GO" id="GO:0016163">
    <property type="term" value="F:nitrogenase activity"/>
    <property type="evidence" value="ECO:0007669"/>
    <property type="project" value="UniProtKB-UniRule"/>
</dbReference>
<evidence type="ECO:0000256" key="15">
    <source>
        <dbReference type="RuleBase" id="RU004021"/>
    </source>
</evidence>
<evidence type="ECO:0000256" key="10">
    <source>
        <dbReference type="ARBA" id="ARBA00023002"/>
    </source>
</evidence>
<keyword evidence="11 16" id="KW-0408">Iron</keyword>
<dbReference type="SUPFAM" id="SSF53807">
    <property type="entry name" value="Helical backbone' metal receptor"/>
    <property type="match status" value="1"/>
</dbReference>
<keyword evidence="7 16" id="KW-0479">Metal-binding</keyword>
<evidence type="ECO:0000313" key="18">
    <source>
        <dbReference type="EMBL" id="KGE18386.1"/>
    </source>
</evidence>
<dbReference type="NCBIfam" id="TIGR01282">
    <property type="entry name" value="nifD"/>
    <property type="match status" value="1"/>
</dbReference>
<dbReference type="GO" id="GO:0005524">
    <property type="term" value="F:ATP binding"/>
    <property type="evidence" value="ECO:0007669"/>
    <property type="project" value="UniProtKB-KW"/>
</dbReference>
<dbReference type="PANTHER" id="PTHR43457:SF1">
    <property type="entry name" value="NITROGENASE MOLYBDENUM-IRON PROTEIN ALPHA CHAIN"/>
    <property type="match status" value="1"/>
</dbReference>
<keyword evidence="19" id="KW-1185">Reference proteome</keyword>
<dbReference type="GO" id="GO:0046872">
    <property type="term" value="F:metal ion binding"/>
    <property type="evidence" value="ECO:0007669"/>
    <property type="project" value="UniProtKB-KW"/>
</dbReference>
<evidence type="ECO:0000256" key="5">
    <source>
        <dbReference type="ARBA" id="ARBA00011462"/>
    </source>
</evidence>
<comment type="similarity">
    <text evidence="4 15">Belongs to the NifD/NifK/NifE/NifN family.</text>
</comment>
<sequence length="487" mass="54707">MGLDIEANKKIIEEMLEAYPDKARKDREKHFEINNEELINCGKCSIKSNMKSRPGVMTQRGCAYAGSKGVVWGPIKDMVHISHGPVGCGQYSWGTRRNYANGTLGIDNFTAMQVTSDFQETDIVFGGDKKLEVICREIKEMFPLAKGISIQSECPVGLIGDDIEAVSKKMSAELGIPIIPVRCEGFRGVSQSLGHHIANDAIRDFLMGKRELAECGPYDINIIGDYNIGGDAWASRILLEEMGLRVIAQWSGDGTINELAIAHKAKLNLIHCHRSMNYMVTTMEREYGIPWMEYNFFGPTKTAESLRAIAALFDEHIQENCENVIAKYTPQMDAIISKFKPRLEGKKVMLLVGGLRARHTLGAYEDLGMEVVATGYEFAHKDDYEKTFPELPEGTIIYDDPTAYELEELAQKLDIDLMGSGVKEKYVYHKMGIPFRQMHSWDYSGPYHGYDGFKIFAKDMDMTINSPVWNLIKPSKTELLHKEEAGV</sequence>
<dbReference type="Pfam" id="PF00148">
    <property type="entry name" value="Oxidored_nitro"/>
    <property type="match status" value="1"/>
</dbReference>
<comment type="catalytic activity">
    <reaction evidence="14 16">
        <text>N2 + 8 reduced [2Fe-2S]-[ferredoxin] + 16 ATP + 16 H2O = H2 + 8 oxidized [2Fe-2S]-[ferredoxin] + 2 NH4(+) + 16 ADP + 16 phosphate + 6 H(+)</text>
        <dbReference type="Rhea" id="RHEA:21448"/>
        <dbReference type="Rhea" id="RHEA-COMP:10000"/>
        <dbReference type="Rhea" id="RHEA-COMP:10001"/>
        <dbReference type="ChEBI" id="CHEBI:15377"/>
        <dbReference type="ChEBI" id="CHEBI:15378"/>
        <dbReference type="ChEBI" id="CHEBI:17997"/>
        <dbReference type="ChEBI" id="CHEBI:18276"/>
        <dbReference type="ChEBI" id="CHEBI:28938"/>
        <dbReference type="ChEBI" id="CHEBI:30616"/>
        <dbReference type="ChEBI" id="CHEBI:33737"/>
        <dbReference type="ChEBI" id="CHEBI:33738"/>
        <dbReference type="ChEBI" id="CHEBI:43474"/>
        <dbReference type="ChEBI" id="CHEBI:456216"/>
        <dbReference type="EC" id="1.18.6.1"/>
    </reaction>
</comment>
<reference evidence="18 19" key="2">
    <citation type="submission" date="2014-10" db="EMBL/GenBank/DDBJ databases">
        <title>Comparative genomics of the Paenibacillus odorifer group.</title>
        <authorList>
            <person name="Tsai Y.-C."/>
            <person name="Martin N."/>
            <person name="Korlach J."/>
            <person name="Wiedmann M."/>
        </authorList>
    </citation>
    <scope>NUCLEOTIDE SEQUENCE [LARGE SCALE GENOMIC DNA]</scope>
    <source>
        <strain evidence="18 19">DSM 18334</strain>
    </source>
</reference>
<comment type="caution">
    <text evidence="18">The sequence shown here is derived from an EMBL/GenBank/DDBJ whole genome shotgun (WGS) entry which is preliminary data.</text>
</comment>
<evidence type="ECO:0000256" key="2">
    <source>
        <dbReference type="ARBA" id="ARBA00001969"/>
    </source>
</evidence>
<evidence type="ECO:0000256" key="16">
    <source>
        <dbReference type="RuleBase" id="RU004022"/>
    </source>
</evidence>
<gene>
    <name evidence="18" type="ORF">PWYN_28160</name>
</gene>
<protein>
    <recommendedName>
        <fullName evidence="16">Nitrogenase protein alpha chain</fullName>
        <ecNumber evidence="16">1.18.6.1</ecNumber>
    </recommendedName>
</protein>
<evidence type="ECO:0000313" key="19">
    <source>
        <dbReference type="Proteomes" id="UP000029734"/>
    </source>
</evidence>
<dbReference type="STRING" id="268407.PWYN_28160"/>
<evidence type="ECO:0000256" key="14">
    <source>
        <dbReference type="ARBA" id="ARBA00047967"/>
    </source>
</evidence>
<comment type="function">
    <text evidence="3">This molybdenum-iron protein is part of the nitrogenase complex that catalyzes the key enzymatic reactions in nitrogen fixation.</text>
</comment>
<evidence type="ECO:0000256" key="6">
    <source>
        <dbReference type="ARBA" id="ARBA00022505"/>
    </source>
</evidence>
<dbReference type="OrthoDB" id="9767044at2"/>
<dbReference type="InterPro" id="IPR000510">
    <property type="entry name" value="Nase/OxRdtase_comp1"/>
</dbReference>
<dbReference type="GO" id="GO:0016612">
    <property type="term" value="C:molybdenum-iron nitrogenase complex"/>
    <property type="evidence" value="ECO:0007669"/>
    <property type="project" value="UniProtKB-UniRule"/>
</dbReference>
<dbReference type="GO" id="GO:0051536">
    <property type="term" value="F:iron-sulfur cluster binding"/>
    <property type="evidence" value="ECO:0007669"/>
    <property type="project" value="UniProtKB-KW"/>
</dbReference>
<dbReference type="EMBL" id="JQCR01000003">
    <property type="protein sequence ID" value="KGE18386.1"/>
    <property type="molecule type" value="Genomic_DNA"/>
</dbReference>
<proteinExistence type="inferred from homology"/>
<keyword evidence="6" id="KW-0500">Molybdenum</keyword>
<dbReference type="PANTHER" id="PTHR43457">
    <property type="entry name" value="NITROGENASE MOLYBDENUM-IRON PROTEIN ALPHA CHAIN"/>
    <property type="match status" value="1"/>
</dbReference>
<comment type="cofactor">
    <cofactor evidence="1">
        <name>[8Fe-7S] cluster</name>
        <dbReference type="ChEBI" id="CHEBI:21143"/>
    </cofactor>
</comment>
<dbReference type="InterPro" id="IPR010143">
    <property type="entry name" value="Nase_comp1_asu"/>
</dbReference>
<accession>A0A098M8J6</accession>
<dbReference type="EC" id="1.18.6.1" evidence="16"/>
<dbReference type="NCBIfam" id="TIGR01862">
    <property type="entry name" value="N2-ase-Ialpha"/>
    <property type="match status" value="1"/>
</dbReference>
<evidence type="ECO:0000256" key="11">
    <source>
        <dbReference type="ARBA" id="ARBA00023004"/>
    </source>
</evidence>
<keyword evidence="10 16" id="KW-0560">Oxidoreductase</keyword>
<reference evidence="18 19" key="1">
    <citation type="submission" date="2014-08" db="EMBL/GenBank/DDBJ databases">
        <authorList>
            <person name="den Bakker H.C."/>
        </authorList>
    </citation>
    <scope>NUCLEOTIDE SEQUENCE [LARGE SCALE GENOMIC DNA]</scope>
    <source>
        <strain evidence="18 19">DSM 18334</strain>
    </source>
</reference>
<evidence type="ECO:0000256" key="3">
    <source>
        <dbReference type="ARBA" id="ARBA00002621"/>
    </source>
</evidence>
<comment type="subunit">
    <text evidence="5">Tetramer of two alpha and two beta chains. Forms complex with the iron protein (nitrogenase component 2).</text>
</comment>
<keyword evidence="8" id="KW-0547">Nucleotide-binding</keyword>
<evidence type="ECO:0000256" key="13">
    <source>
        <dbReference type="ARBA" id="ARBA00023231"/>
    </source>
</evidence>
<dbReference type="Gene3D" id="3.40.50.1980">
    <property type="entry name" value="Nitrogenase molybdenum iron protein domain"/>
    <property type="match status" value="3"/>
</dbReference>
<keyword evidence="12" id="KW-0411">Iron-sulfur</keyword>
<evidence type="ECO:0000256" key="4">
    <source>
        <dbReference type="ARBA" id="ARBA00011002"/>
    </source>
</evidence>
<dbReference type="InterPro" id="IPR000318">
    <property type="entry name" value="Nase_comp1_CS"/>
</dbReference>
<evidence type="ECO:0000256" key="8">
    <source>
        <dbReference type="ARBA" id="ARBA00022741"/>
    </source>
</evidence>
<evidence type="ECO:0000259" key="17">
    <source>
        <dbReference type="Pfam" id="PF00148"/>
    </source>
</evidence>
<dbReference type="InterPro" id="IPR005972">
    <property type="entry name" value="Nase_Mo-Fe_asu"/>
</dbReference>
<dbReference type="Proteomes" id="UP000029734">
    <property type="component" value="Unassembled WGS sequence"/>
</dbReference>
<keyword evidence="13 15" id="KW-0535">Nitrogen fixation</keyword>
<organism evidence="18 19">
    <name type="scientific">Paenibacillus wynnii</name>
    <dbReference type="NCBI Taxonomy" id="268407"/>
    <lineage>
        <taxon>Bacteria</taxon>
        <taxon>Bacillati</taxon>
        <taxon>Bacillota</taxon>
        <taxon>Bacilli</taxon>
        <taxon>Bacillales</taxon>
        <taxon>Paenibacillaceae</taxon>
        <taxon>Paenibacillus</taxon>
    </lineage>
</organism>
<dbReference type="PROSITE" id="PS00699">
    <property type="entry name" value="NITROGENASE_1_1"/>
    <property type="match status" value="1"/>
</dbReference>
<evidence type="ECO:0000256" key="1">
    <source>
        <dbReference type="ARBA" id="ARBA00001919"/>
    </source>
</evidence>
<evidence type="ECO:0000256" key="12">
    <source>
        <dbReference type="ARBA" id="ARBA00023014"/>
    </source>
</evidence>
<dbReference type="AlphaFoldDB" id="A0A098M8J6"/>
<evidence type="ECO:0000256" key="7">
    <source>
        <dbReference type="ARBA" id="ARBA00022723"/>
    </source>
</evidence>
<evidence type="ECO:0000256" key="9">
    <source>
        <dbReference type="ARBA" id="ARBA00022840"/>
    </source>
</evidence>
<comment type="cofactor">
    <cofactor evidence="2">
        <name>[7Fe-Mo-9S-C-homocitryl] cluster</name>
        <dbReference type="ChEBI" id="CHEBI:30409"/>
    </cofactor>
</comment>
<dbReference type="PROSITE" id="PS00090">
    <property type="entry name" value="NITROGENASE_1_2"/>
    <property type="match status" value="1"/>
</dbReference>
<dbReference type="RefSeq" id="WP_036658497.1">
    <property type="nucleotide sequence ID" value="NZ_JQCR01000003.1"/>
</dbReference>